<dbReference type="Gene3D" id="3.20.10.10">
    <property type="entry name" value="D-amino Acid Aminotransferase, subunit A, domain 2"/>
    <property type="match status" value="1"/>
</dbReference>
<gene>
    <name evidence="17" type="primary">ilvE</name>
    <name evidence="18" type="ORF">CUN49_03925</name>
</gene>
<dbReference type="NCBIfam" id="NF005146">
    <property type="entry name" value="PRK06606.1"/>
    <property type="match status" value="1"/>
</dbReference>
<dbReference type="InterPro" id="IPR018300">
    <property type="entry name" value="Aminotrans_IV_CS"/>
</dbReference>
<evidence type="ECO:0000256" key="11">
    <source>
        <dbReference type="ARBA" id="ARBA00023304"/>
    </source>
</evidence>
<evidence type="ECO:0000256" key="12">
    <source>
        <dbReference type="ARBA" id="ARBA00048212"/>
    </source>
</evidence>
<proteinExistence type="inferred from homology"/>
<dbReference type="GO" id="GO:0009099">
    <property type="term" value="P:L-valine biosynthetic process"/>
    <property type="evidence" value="ECO:0007669"/>
    <property type="project" value="UniProtKB-UniPathway"/>
</dbReference>
<dbReference type="SUPFAM" id="SSF56752">
    <property type="entry name" value="D-aminoacid aminotransferase-like PLP-dependent enzymes"/>
    <property type="match status" value="1"/>
</dbReference>
<evidence type="ECO:0000256" key="8">
    <source>
        <dbReference type="ARBA" id="ARBA00022605"/>
    </source>
</evidence>
<evidence type="ECO:0000256" key="6">
    <source>
        <dbReference type="ARBA" id="ARBA00009320"/>
    </source>
</evidence>
<dbReference type="GO" id="GO:0052654">
    <property type="term" value="F:L-leucine-2-oxoglutarate transaminase activity"/>
    <property type="evidence" value="ECO:0007669"/>
    <property type="project" value="RHEA"/>
</dbReference>
<dbReference type="GO" id="GO:0052656">
    <property type="term" value="F:L-isoleucine-2-oxoglutarate transaminase activity"/>
    <property type="evidence" value="ECO:0007669"/>
    <property type="project" value="RHEA"/>
</dbReference>
<dbReference type="Proteomes" id="UP000229681">
    <property type="component" value="Unassembled WGS sequence"/>
</dbReference>
<evidence type="ECO:0000256" key="10">
    <source>
        <dbReference type="ARBA" id="ARBA00022898"/>
    </source>
</evidence>
<evidence type="ECO:0000256" key="17">
    <source>
        <dbReference type="RuleBase" id="RU364094"/>
    </source>
</evidence>
<evidence type="ECO:0000256" key="7">
    <source>
        <dbReference type="ARBA" id="ARBA00022576"/>
    </source>
</evidence>
<comment type="pathway">
    <text evidence="5 17">Amino-acid biosynthesis; L-leucine biosynthesis; L-leucine from 3-methyl-2-oxobutanoate: step 4/4.</text>
</comment>
<evidence type="ECO:0000256" key="13">
    <source>
        <dbReference type="ARBA" id="ARBA00048798"/>
    </source>
</evidence>
<dbReference type="EMBL" id="PGTM01000034">
    <property type="protein sequence ID" value="PJF36732.1"/>
    <property type="molecule type" value="Genomic_DNA"/>
</dbReference>
<sequence>MSSPRFAFFQGKIVPIEQAKVSVMTHALNYGTAVFGGMRGYWNEEKGELFLFRPIDHFVRLKQSAEFLMMDIPHTPEQLRAILVDLLRHEGYRQDTYIRPLVYKSHEGIGVRLHNLEHDLTIFAIPFGSYLEHEEGLKLGTSTWRRVDDTAIPVRGKISGAYVNSALIKTEVMLNGHDEAVVLNQDGHVSEASAANLFMVRGGKVITPPVHSNILEGIVRRSLFTLITEQMGYEVIEREIDRSELYVADEVFLCGTGVQVAAVAYVDHRPISGGKMGEFVRALRELFFNVVRGKVPQYAHWLYPVYASETISAD</sequence>
<evidence type="ECO:0000256" key="16">
    <source>
        <dbReference type="RuleBase" id="RU004516"/>
    </source>
</evidence>
<dbReference type="InterPro" id="IPR005785">
    <property type="entry name" value="B_amino_transI"/>
</dbReference>
<dbReference type="UniPathway" id="UPA00047">
    <property type="reaction ID" value="UER00058"/>
</dbReference>
<dbReference type="GO" id="GO:0052655">
    <property type="term" value="F:L-valine-2-oxoglutarate transaminase activity"/>
    <property type="evidence" value="ECO:0007669"/>
    <property type="project" value="RHEA"/>
</dbReference>
<dbReference type="Gene3D" id="3.30.470.10">
    <property type="match status" value="1"/>
</dbReference>
<dbReference type="InterPro" id="IPR043131">
    <property type="entry name" value="BCAT-like_N"/>
</dbReference>
<comment type="catalytic activity">
    <reaction evidence="12 17">
        <text>L-valine + 2-oxoglutarate = 3-methyl-2-oxobutanoate + L-glutamate</text>
        <dbReference type="Rhea" id="RHEA:24813"/>
        <dbReference type="ChEBI" id="CHEBI:11851"/>
        <dbReference type="ChEBI" id="CHEBI:16810"/>
        <dbReference type="ChEBI" id="CHEBI:29985"/>
        <dbReference type="ChEBI" id="CHEBI:57762"/>
        <dbReference type="EC" id="2.6.1.42"/>
    </reaction>
</comment>
<accession>A0A2M8PGQ4</accession>
<evidence type="ECO:0000313" key="18">
    <source>
        <dbReference type="EMBL" id="PJF36732.1"/>
    </source>
</evidence>
<comment type="catalytic activity">
    <reaction evidence="13 17">
        <text>L-isoleucine + 2-oxoglutarate = (S)-3-methyl-2-oxopentanoate + L-glutamate</text>
        <dbReference type="Rhea" id="RHEA:24801"/>
        <dbReference type="ChEBI" id="CHEBI:16810"/>
        <dbReference type="ChEBI" id="CHEBI:29985"/>
        <dbReference type="ChEBI" id="CHEBI:35146"/>
        <dbReference type="ChEBI" id="CHEBI:58045"/>
        <dbReference type="EC" id="2.6.1.42"/>
    </reaction>
</comment>
<comment type="function">
    <text evidence="2 17">Acts on leucine, isoleucine and valine.</text>
</comment>
<evidence type="ECO:0000256" key="1">
    <source>
        <dbReference type="ARBA" id="ARBA00001933"/>
    </source>
</evidence>
<evidence type="ECO:0000256" key="4">
    <source>
        <dbReference type="ARBA" id="ARBA00004931"/>
    </source>
</evidence>
<keyword evidence="9 17" id="KW-0808">Transferase</keyword>
<organism evidence="18 19">
    <name type="scientific">Candidatus Thermofonsia Clade 1 bacterium</name>
    <dbReference type="NCBI Taxonomy" id="2364210"/>
    <lineage>
        <taxon>Bacteria</taxon>
        <taxon>Bacillati</taxon>
        <taxon>Chloroflexota</taxon>
        <taxon>Candidatus Thermofontia</taxon>
        <taxon>Candidatus Thermofonsia Clade 1</taxon>
    </lineage>
</organism>
<dbReference type="InterPro" id="IPR036038">
    <property type="entry name" value="Aminotransferase-like"/>
</dbReference>
<comment type="catalytic activity">
    <reaction evidence="14 17">
        <text>L-leucine + 2-oxoglutarate = 4-methyl-2-oxopentanoate + L-glutamate</text>
        <dbReference type="Rhea" id="RHEA:18321"/>
        <dbReference type="ChEBI" id="CHEBI:16810"/>
        <dbReference type="ChEBI" id="CHEBI:17865"/>
        <dbReference type="ChEBI" id="CHEBI:29985"/>
        <dbReference type="ChEBI" id="CHEBI:57427"/>
        <dbReference type="EC" id="2.6.1.42"/>
    </reaction>
</comment>
<reference evidence="18 19" key="1">
    <citation type="submission" date="2017-11" db="EMBL/GenBank/DDBJ databases">
        <title>Evolution of Phototrophy in the Chloroflexi Phylum Driven by Horizontal Gene Transfer.</title>
        <authorList>
            <person name="Ward L.M."/>
            <person name="Hemp J."/>
            <person name="Shih P.M."/>
            <person name="Mcglynn S.E."/>
            <person name="Fischer W."/>
        </authorList>
    </citation>
    <scope>NUCLEOTIDE SEQUENCE [LARGE SCALE GENOMIC DNA]</scope>
    <source>
        <strain evidence="18">JP3_13</strain>
    </source>
</reference>
<evidence type="ECO:0000313" key="19">
    <source>
        <dbReference type="Proteomes" id="UP000229681"/>
    </source>
</evidence>
<keyword evidence="7 17" id="KW-0032">Aminotransferase</keyword>
<comment type="cofactor">
    <cofactor evidence="1 16">
        <name>pyridoxal 5'-phosphate</name>
        <dbReference type="ChEBI" id="CHEBI:597326"/>
    </cofactor>
</comment>
<evidence type="ECO:0000256" key="14">
    <source>
        <dbReference type="ARBA" id="ARBA00049229"/>
    </source>
</evidence>
<evidence type="ECO:0000256" key="9">
    <source>
        <dbReference type="ARBA" id="ARBA00022679"/>
    </source>
</evidence>
<dbReference type="FunFam" id="3.20.10.10:FF:000002">
    <property type="entry name" value="D-alanine aminotransferase"/>
    <property type="match status" value="1"/>
</dbReference>
<keyword evidence="8 17" id="KW-0028">Amino-acid biosynthesis</keyword>
<comment type="similarity">
    <text evidence="6 15">Belongs to the class-IV pyridoxal-phosphate-dependent aminotransferase family.</text>
</comment>
<keyword evidence="11 17" id="KW-0100">Branched-chain amino acid biosynthesis</keyword>
<dbReference type="NCBIfam" id="TIGR01122">
    <property type="entry name" value="ilvE_I"/>
    <property type="match status" value="1"/>
</dbReference>
<keyword evidence="10 16" id="KW-0663">Pyridoxal phosphate</keyword>
<evidence type="ECO:0000256" key="15">
    <source>
        <dbReference type="RuleBase" id="RU004106"/>
    </source>
</evidence>
<dbReference type="EC" id="2.6.1.42" evidence="17"/>
<dbReference type="PANTHER" id="PTHR42743">
    <property type="entry name" value="AMINO-ACID AMINOTRANSFERASE"/>
    <property type="match status" value="1"/>
</dbReference>
<dbReference type="PROSITE" id="PS00770">
    <property type="entry name" value="AA_TRANSFER_CLASS_4"/>
    <property type="match status" value="1"/>
</dbReference>
<protein>
    <recommendedName>
        <fullName evidence="17">Branched-chain-amino-acid aminotransferase</fullName>
        <shortName evidence="17">BCAT</shortName>
        <ecNumber evidence="17">2.6.1.42</ecNumber>
    </recommendedName>
</protein>
<evidence type="ECO:0000256" key="2">
    <source>
        <dbReference type="ARBA" id="ARBA00003109"/>
    </source>
</evidence>
<dbReference type="GO" id="GO:0009098">
    <property type="term" value="P:L-leucine biosynthetic process"/>
    <property type="evidence" value="ECO:0007669"/>
    <property type="project" value="UniProtKB-UniPathway"/>
</dbReference>
<comment type="caution">
    <text evidence="18">The sequence shown here is derived from an EMBL/GenBank/DDBJ whole genome shotgun (WGS) entry which is preliminary data.</text>
</comment>
<dbReference type="InterPro" id="IPR043132">
    <property type="entry name" value="BCAT-like_C"/>
</dbReference>
<evidence type="ECO:0000256" key="3">
    <source>
        <dbReference type="ARBA" id="ARBA00004824"/>
    </source>
</evidence>
<dbReference type="InterPro" id="IPR001544">
    <property type="entry name" value="Aminotrans_IV"/>
</dbReference>
<name>A0A2M8PGQ4_9CHLR</name>
<dbReference type="PANTHER" id="PTHR42743:SF4">
    <property type="entry name" value="BRANCHED-CHAIN-AMINO-ACID AMINOTRANSFERASE-RELATED"/>
    <property type="match status" value="1"/>
</dbReference>
<dbReference type="GO" id="GO:0009097">
    <property type="term" value="P:isoleucine biosynthetic process"/>
    <property type="evidence" value="ECO:0007669"/>
    <property type="project" value="UniProtKB-UniPathway"/>
</dbReference>
<dbReference type="UniPathway" id="UPA00048">
    <property type="reaction ID" value="UER00073"/>
</dbReference>
<dbReference type="Pfam" id="PF01063">
    <property type="entry name" value="Aminotran_4"/>
    <property type="match status" value="1"/>
</dbReference>
<dbReference type="InterPro" id="IPR050571">
    <property type="entry name" value="Class-IV_PLP-Dep_Aminotrnsfr"/>
</dbReference>
<comment type="pathway">
    <text evidence="3 17">Amino-acid biosynthesis; L-isoleucine biosynthesis; L-isoleucine from 2-oxobutanoate: step 4/4.</text>
</comment>
<dbReference type="UniPathway" id="UPA00049">
    <property type="reaction ID" value="UER00062"/>
</dbReference>
<evidence type="ECO:0000256" key="5">
    <source>
        <dbReference type="ARBA" id="ARBA00005072"/>
    </source>
</evidence>
<comment type="pathway">
    <text evidence="4 17">Amino-acid biosynthesis; L-valine biosynthesis; L-valine from pyruvate: step 4/4.</text>
</comment>
<dbReference type="AlphaFoldDB" id="A0A2M8PGQ4"/>